<protein>
    <submittedName>
        <fullName evidence="1">Uncharacterized protein</fullName>
    </submittedName>
</protein>
<gene>
    <name evidence="1" type="ORF">S01H4_11759</name>
</gene>
<dbReference type="AlphaFoldDB" id="X0ZAY0"/>
<proteinExistence type="predicted"/>
<evidence type="ECO:0000313" key="1">
    <source>
        <dbReference type="EMBL" id="GAG57563.1"/>
    </source>
</evidence>
<name>X0ZAY0_9ZZZZ</name>
<organism evidence="1">
    <name type="scientific">marine sediment metagenome</name>
    <dbReference type="NCBI Taxonomy" id="412755"/>
    <lineage>
        <taxon>unclassified sequences</taxon>
        <taxon>metagenomes</taxon>
        <taxon>ecological metagenomes</taxon>
    </lineage>
</organism>
<accession>X0ZAY0</accession>
<sequence>MDVKACPKGKVNVLGRCTNANSDNVYKKFLTDAEKRGHDHIRIDKVVRDKFVAT</sequence>
<comment type="caution">
    <text evidence="1">The sequence shown here is derived from an EMBL/GenBank/DDBJ whole genome shotgun (WGS) entry which is preliminary data.</text>
</comment>
<dbReference type="EMBL" id="BART01004835">
    <property type="protein sequence ID" value="GAG57563.1"/>
    <property type="molecule type" value="Genomic_DNA"/>
</dbReference>
<reference evidence="1" key="1">
    <citation type="journal article" date="2014" name="Front. Microbiol.">
        <title>High frequency of phylogenetically diverse reductive dehalogenase-homologous genes in deep subseafloor sedimentary metagenomes.</title>
        <authorList>
            <person name="Kawai M."/>
            <person name="Futagami T."/>
            <person name="Toyoda A."/>
            <person name="Takaki Y."/>
            <person name="Nishi S."/>
            <person name="Hori S."/>
            <person name="Arai W."/>
            <person name="Tsubouchi T."/>
            <person name="Morono Y."/>
            <person name="Uchiyama I."/>
            <person name="Ito T."/>
            <person name="Fujiyama A."/>
            <person name="Inagaki F."/>
            <person name="Takami H."/>
        </authorList>
    </citation>
    <scope>NUCLEOTIDE SEQUENCE</scope>
    <source>
        <strain evidence="1">Expedition CK06-06</strain>
    </source>
</reference>
<feature type="non-terminal residue" evidence="1">
    <location>
        <position position="54"/>
    </location>
</feature>